<dbReference type="EMBL" id="HBEV01005570">
    <property type="protein sequence ID" value="CAD8583873.1"/>
    <property type="molecule type" value="Transcribed_RNA"/>
</dbReference>
<dbReference type="FunFam" id="2.20.110.10:FF:000025">
    <property type="entry name" value="MORN repeat, putative"/>
    <property type="match status" value="1"/>
</dbReference>
<proteinExistence type="predicted"/>
<dbReference type="Gene3D" id="2.20.110.10">
    <property type="entry name" value="Histone H3 K4-specific methyltransferase SET7/9 N-terminal domain"/>
    <property type="match status" value="2"/>
</dbReference>
<dbReference type="Pfam" id="PF02493">
    <property type="entry name" value="MORN"/>
    <property type="match status" value="3"/>
</dbReference>
<dbReference type="PANTHER" id="PTHR46917">
    <property type="entry name" value="MORN REPEAT-CONTAINING PROTEIN 2"/>
    <property type="match status" value="1"/>
</dbReference>
<dbReference type="InterPro" id="IPR052849">
    <property type="entry name" value="MORN_repeat_protein"/>
</dbReference>
<evidence type="ECO:0000256" key="2">
    <source>
        <dbReference type="SAM" id="MobiDB-lite"/>
    </source>
</evidence>
<keyword evidence="1" id="KW-0677">Repeat</keyword>
<protein>
    <submittedName>
        <fullName evidence="3">Uncharacterized protein</fullName>
    </submittedName>
</protein>
<organism evidence="3">
    <name type="scientific">Micromonas pusilla</name>
    <name type="common">Picoplanktonic green alga</name>
    <name type="synonym">Chromulina pusilla</name>
    <dbReference type="NCBI Taxonomy" id="38833"/>
    <lineage>
        <taxon>Eukaryota</taxon>
        <taxon>Viridiplantae</taxon>
        <taxon>Chlorophyta</taxon>
        <taxon>Mamiellophyceae</taxon>
        <taxon>Mamiellales</taxon>
        <taxon>Mamiellaceae</taxon>
        <taxon>Micromonas</taxon>
    </lineage>
</organism>
<dbReference type="SMART" id="SM00698">
    <property type="entry name" value="MORN"/>
    <property type="match status" value="3"/>
</dbReference>
<dbReference type="PANTHER" id="PTHR46917:SF1">
    <property type="entry name" value="MORN REPEAT-CONTAINING PROTEIN 2"/>
    <property type="match status" value="1"/>
</dbReference>
<accession>A0A7S0KLM8</accession>
<dbReference type="InterPro" id="IPR003409">
    <property type="entry name" value="MORN"/>
</dbReference>
<evidence type="ECO:0000313" key="3">
    <source>
        <dbReference type="EMBL" id="CAD8583873.1"/>
    </source>
</evidence>
<sequence>MAEEEGEEVEPPKNGKFIFPGPKGDGLDVYDGDWAERELAEGEEPPPEPEDGTELRTYVRHGKGKNTVDGKWTYEGDWVQDKMEGKGAFTYKSGASYDGDWVANKYHGQGTYTWPDGTKYVGTWVDNAMHGQGTYTDKDGREWVGEFYNNDGPGLKLTI</sequence>
<gene>
    <name evidence="3" type="ORF">MSP1404_LOCUS4248</name>
</gene>
<evidence type="ECO:0000256" key="1">
    <source>
        <dbReference type="ARBA" id="ARBA00022737"/>
    </source>
</evidence>
<feature type="region of interest" description="Disordered" evidence="2">
    <location>
        <begin position="1"/>
        <end position="33"/>
    </location>
</feature>
<reference evidence="3" key="1">
    <citation type="submission" date="2021-01" db="EMBL/GenBank/DDBJ databases">
        <authorList>
            <person name="Corre E."/>
            <person name="Pelletier E."/>
            <person name="Niang G."/>
            <person name="Scheremetjew M."/>
            <person name="Finn R."/>
            <person name="Kale V."/>
            <person name="Holt S."/>
            <person name="Cochrane G."/>
            <person name="Meng A."/>
            <person name="Brown T."/>
            <person name="Cohen L."/>
        </authorList>
    </citation>
    <scope>NUCLEOTIDE SEQUENCE</scope>
    <source>
        <strain evidence="3">CCMP494</strain>
    </source>
</reference>
<dbReference type="SUPFAM" id="SSF82185">
    <property type="entry name" value="Histone H3 K4-specific methyltransferase SET7/9 N-terminal domain"/>
    <property type="match status" value="1"/>
</dbReference>
<dbReference type="AlphaFoldDB" id="A0A7S0KLM8"/>
<dbReference type="GO" id="GO:0016020">
    <property type="term" value="C:membrane"/>
    <property type="evidence" value="ECO:0007669"/>
    <property type="project" value="UniProtKB-ARBA"/>
</dbReference>
<name>A0A7S0KLM8_MICPS</name>